<feature type="compositionally biased region" description="Basic and acidic residues" evidence="1">
    <location>
        <begin position="150"/>
        <end position="163"/>
    </location>
</feature>
<comment type="caution">
    <text evidence="2">The sequence shown here is derived from an EMBL/GenBank/DDBJ whole genome shotgun (WGS) entry which is preliminary data.</text>
</comment>
<proteinExistence type="predicted"/>
<reference evidence="2 3" key="1">
    <citation type="submission" date="2024-01" db="EMBL/GenBank/DDBJ databases">
        <title>A draft genome for a cacao thread blight-causing isolate of Paramarasmius palmivorus.</title>
        <authorList>
            <person name="Baruah I.K."/>
            <person name="Bukari Y."/>
            <person name="Amoako-Attah I."/>
            <person name="Meinhardt L.W."/>
            <person name="Bailey B.A."/>
            <person name="Cohen S.P."/>
        </authorList>
    </citation>
    <scope>NUCLEOTIDE SEQUENCE [LARGE SCALE GENOMIC DNA]</scope>
    <source>
        <strain evidence="2 3">GH-12</strain>
    </source>
</reference>
<feature type="compositionally biased region" description="Basic and acidic residues" evidence="1">
    <location>
        <begin position="330"/>
        <end position="340"/>
    </location>
</feature>
<dbReference type="Proteomes" id="UP001383192">
    <property type="component" value="Unassembled WGS sequence"/>
</dbReference>
<feature type="compositionally biased region" description="Basic and acidic residues" evidence="1">
    <location>
        <begin position="21"/>
        <end position="32"/>
    </location>
</feature>
<dbReference type="AlphaFoldDB" id="A0AAW0BZG1"/>
<feature type="compositionally biased region" description="Polar residues" evidence="1">
    <location>
        <begin position="73"/>
        <end position="89"/>
    </location>
</feature>
<feature type="compositionally biased region" description="Basic and acidic residues" evidence="1">
    <location>
        <begin position="39"/>
        <end position="55"/>
    </location>
</feature>
<keyword evidence="3" id="KW-1185">Reference proteome</keyword>
<gene>
    <name evidence="2" type="ORF">VNI00_013394</name>
</gene>
<feature type="compositionally biased region" description="Basic and acidic residues" evidence="1">
    <location>
        <begin position="187"/>
        <end position="199"/>
    </location>
</feature>
<organism evidence="2 3">
    <name type="scientific">Paramarasmius palmivorus</name>
    <dbReference type="NCBI Taxonomy" id="297713"/>
    <lineage>
        <taxon>Eukaryota</taxon>
        <taxon>Fungi</taxon>
        <taxon>Dikarya</taxon>
        <taxon>Basidiomycota</taxon>
        <taxon>Agaricomycotina</taxon>
        <taxon>Agaricomycetes</taxon>
        <taxon>Agaricomycetidae</taxon>
        <taxon>Agaricales</taxon>
        <taxon>Marasmiineae</taxon>
        <taxon>Marasmiaceae</taxon>
        <taxon>Paramarasmius</taxon>
    </lineage>
</organism>
<sequence>MPRKGQKAKAVNAVAANVVEVRGEGLARKEAGSSDSVESDSRERSRASRGAKDSSDITVIEDNSDGEGAVVSISRTALSKLQRRSSVQRFGTVDSDESGSSAVDVAYTEPSGSSASDKKRRMISDPNETPSKIRVQDLTLSPRKRSAPVEARDLESPERDGRRSSSRLRKPSQKGALAGPVNATLLERIDGLVNGREDEAPGSETLSESSYKPAASRSSVLPGRRPGGKAGKGKRVSKGGKEGVLVGSTASGDIDNGDVSMKDVSVPNKAKKNRSKSALALSELSSLSDSDWSPPSPTSIFQGIAARAAAKTAAKKSDNVTPDGVSRPPNVDKRPPRDSPDWDICDDAERPVGHDAQPGSQPDASLPGVPSSSGSFDSVQVAPVGLPGSRRRGDRGVRSSQPVDGSVRGDAGVERSVAPVKGTGVVGAGGSVFVSAVPDSDDDDDDLDAEDVALQQAQGSGVIPLLDSELVHPDLAELYGSLPWINQLRRCKFMGYVNTEDAFDAFTPASYGGLLESVPP</sequence>
<evidence type="ECO:0000256" key="1">
    <source>
        <dbReference type="SAM" id="MobiDB-lite"/>
    </source>
</evidence>
<feature type="region of interest" description="Disordered" evidence="1">
    <location>
        <begin position="21"/>
        <end position="421"/>
    </location>
</feature>
<evidence type="ECO:0000313" key="2">
    <source>
        <dbReference type="EMBL" id="KAK7032220.1"/>
    </source>
</evidence>
<feature type="compositionally biased region" description="Low complexity" evidence="1">
    <location>
        <begin position="276"/>
        <end position="293"/>
    </location>
</feature>
<name>A0AAW0BZG1_9AGAR</name>
<accession>A0AAW0BZG1</accession>
<protein>
    <submittedName>
        <fullName evidence="2">Uncharacterized protein</fullName>
    </submittedName>
</protein>
<dbReference type="EMBL" id="JAYKXP010000067">
    <property type="protein sequence ID" value="KAK7032220.1"/>
    <property type="molecule type" value="Genomic_DNA"/>
</dbReference>
<evidence type="ECO:0000313" key="3">
    <source>
        <dbReference type="Proteomes" id="UP001383192"/>
    </source>
</evidence>